<gene>
    <name evidence="1" type="ORF">HGG74_15795</name>
</gene>
<keyword evidence="2" id="KW-1185">Reference proteome</keyword>
<comment type="caution">
    <text evidence="1">The sequence shown here is derived from an EMBL/GenBank/DDBJ whole genome shotgun (WGS) entry which is preliminary data.</text>
</comment>
<sequence>MPRFGIRTIGALQRHHEAEQARTEAVHQSAALLADFSDRMRRLQVAPIPIGFHYDLGPTGLLGHRRATSFQQKETGWVLPRKLDGMFVTTAGRLFKGPTLCVMRPGQKKTDSHPYVSFHFPPQNGFAFCFNHTQSSWSAPETWTVKEVQDAARYVADLAAALTGHGA</sequence>
<name>A0A7X6K514_9MICC</name>
<protein>
    <submittedName>
        <fullName evidence="1">Uncharacterized protein</fullName>
    </submittedName>
</protein>
<reference evidence="1 2" key="1">
    <citation type="submission" date="2020-04" db="EMBL/GenBank/DDBJ databases">
        <title>Arthrobacter sp. nov.</title>
        <authorList>
            <person name="Liu S."/>
        </authorList>
    </citation>
    <scope>NUCLEOTIDE SEQUENCE [LARGE SCALE GENOMIC DNA]</scope>
    <source>
        <strain evidence="1 2">E918</strain>
    </source>
</reference>
<dbReference type="EMBL" id="JAAZSQ010000018">
    <property type="protein sequence ID" value="NKX55972.1"/>
    <property type="molecule type" value="Genomic_DNA"/>
</dbReference>
<proteinExistence type="predicted"/>
<dbReference type="RefSeq" id="WP_168487890.1">
    <property type="nucleotide sequence ID" value="NZ_JAAZSQ010000018.1"/>
</dbReference>
<organism evidence="1 2">
    <name type="scientific">Arthrobacter mobilis</name>
    <dbReference type="NCBI Taxonomy" id="2724944"/>
    <lineage>
        <taxon>Bacteria</taxon>
        <taxon>Bacillati</taxon>
        <taxon>Actinomycetota</taxon>
        <taxon>Actinomycetes</taxon>
        <taxon>Micrococcales</taxon>
        <taxon>Micrococcaceae</taxon>
        <taxon>Arthrobacter</taxon>
    </lineage>
</organism>
<accession>A0A7X6K514</accession>
<evidence type="ECO:0000313" key="1">
    <source>
        <dbReference type="EMBL" id="NKX55972.1"/>
    </source>
</evidence>
<dbReference type="AlphaFoldDB" id="A0A7X6K514"/>
<evidence type="ECO:0000313" key="2">
    <source>
        <dbReference type="Proteomes" id="UP000544090"/>
    </source>
</evidence>
<dbReference type="Proteomes" id="UP000544090">
    <property type="component" value="Unassembled WGS sequence"/>
</dbReference>